<reference evidence="8" key="1">
    <citation type="journal article" date="2019" name="Int. J. Syst. Evol. Microbiol.">
        <title>The Global Catalogue of Microorganisms (GCM) 10K type strain sequencing project: providing services to taxonomists for standard genome sequencing and annotation.</title>
        <authorList>
            <consortium name="The Broad Institute Genomics Platform"/>
            <consortium name="The Broad Institute Genome Sequencing Center for Infectious Disease"/>
            <person name="Wu L."/>
            <person name="Ma J."/>
        </authorList>
    </citation>
    <scope>NUCLEOTIDE SEQUENCE [LARGE SCALE GENOMIC DNA]</scope>
    <source>
        <strain evidence="8">TISTR 1827</strain>
    </source>
</reference>
<evidence type="ECO:0000256" key="2">
    <source>
        <dbReference type="ARBA" id="ARBA00009347"/>
    </source>
</evidence>
<proteinExistence type="inferred from homology"/>
<evidence type="ECO:0000256" key="3">
    <source>
        <dbReference type="ARBA" id="ARBA00022630"/>
    </source>
</evidence>
<dbReference type="PROSITE" id="PS00073">
    <property type="entry name" value="ACYL_COA_DH_2"/>
    <property type="match status" value="1"/>
</dbReference>
<dbReference type="InterPro" id="IPR013786">
    <property type="entry name" value="AcylCoA_DH/ox_N"/>
</dbReference>
<dbReference type="Pfam" id="PF02771">
    <property type="entry name" value="Acyl-CoA_dh_N"/>
    <property type="match status" value="1"/>
</dbReference>
<dbReference type="InterPro" id="IPR009100">
    <property type="entry name" value="AcylCoA_DH/oxidase_NM_dom_sf"/>
</dbReference>
<dbReference type="SUPFAM" id="SSF47203">
    <property type="entry name" value="Acyl-CoA dehydrogenase C-terminal domain-like"/>
    <property type="match status" value="1"/>
</dbReference>
<protein>
    <submittedName>
        <fullName evidence="7">Acyl-CoA dehydrogenase family protein</fullName>
    </submittedName>
</protein>
<name>A0ABW5QTV7_9BACL</name>
<dbReference type="InterPro" id="IPR006089">
    <property type="entry name" value="Acyl-CoA_DH_CS"/>
</dbReference>
<keyword evidence="8" id="KW-1185">Reference proteome</keyword>
<evidence type="ECO:0000256" key="4">
    <source>
        <dbReference type="ARBA" id="ARBA00022827"/>
    </source>
</evidence>
<dbReference type="Gene3D" id="1.20.140.10">
    <property type="entry name" value="Butyryl-CoA Dehydrogenase, subunit A, domain 3"/>
    <property type="match status" value="1"/>
</dbReference>
<accession>A0ABW5QTV7</accession>
<comment type="similarity">
    <text evidence="2">Belongs to the acyl-CoA dehydrogenase family.</text>
</comment>
<evidence type="ECO:0000313" key="8">
    <source>
        <dbReference type="Proteomes" id="UP001597493"/>
    </source>
</evidence>
<comment type="caution">
    <text evidence="7">The sequence shown here is derived from an EMBL/GenBank/DDBJ whole genome shotgun (WGS) entry which is preliminary data.</text>
</comment>
<dbReference type="Pfam" id="PF00441">
    <property type="entry name" value="Acyl-CoA_dh_1"/>
    <property type="match status" value="1"/>
</dbReference>
<comment type="cofactor">
    <cofactor evidence="1">
        <name>FAD</name>
        <dbReference type="ChEBI" id="CHEBI:57692"/>
    </cofactor>
</comment>
<evidence type="ECO:0000256" key="1">
    <source>
        <dbReference type="ARBA" id="ARBA00001974"/>
    </source>
</evidence>
<feature type="domain" description="Acyl-CoA dehydrogenase/oxidase N-terminal" evidence="6">
    <location>
        <begin position="7"/>
        <end position="117"/>
    </location>
</feature>
<dbReference type="InterPro" id="IPR036250">
    <property type="entry name" value="AcylCo_DH-like_C"/>
</dbReference>
<dbReference type="PIRSF" id="PIRSF016578">
    <property type="entry name" value="HsaA"/>
    <property type="match status" value="1"/>
</dbReference>
<dbReference type="PANTHER" id="PTHR43884">
    <property type="entry name" value="ACYL-COA DEHYDROGENASE"/>
    <property type="match status" value="1"/>
</dbReference>
<dbReference type="SUPFAM" id="SSF56645">
    <property type="entry name" value="Acyl-CoA dehydrogenase NM domain-like"/>
    <property type="match status" value="1"/>
</dbReference>
<evidence type="ECO:0000313" key="7">
    <source>
        <dbReference type="EMBL" id="MFD2659844.1"/>
    </source>
</evidence>
<dbReference type="InterPro" id="IPR037069">
    <property type="entry name" value="AcylCoA_DH/ox_N_sf"/>
</dbReference>
<dbReference type="Gene3D" id="2.40.110.10">
    <property type="entry name" value="Butyryl-CoA Dehydrogenase, subunit A, domain 2"/>
    <property type="match status" value="1"/>
</dbReference>
<dbReference type="EMBL" id="JBHUMY010000006">
    <property type="protein sequence ID" value="MFD2659844.1"/>
    <property type="molecule type" value="Genomic_DNA"/>
</dbReference>
<keyword evidence="3" id="KW-0285">Flavoprotein</keyword>
<gene>
    <name evidence="7" type="ORF">ACFSW5_06120</name>
</gene>
<evidence type="ECO:0000259" key="6">
    <source>
        <dbReference type="Pfam" id="PF02771"/>
    </source>
</evidence>
<dbReference type="InterPro" id="IPR046373">
    <property type="entry name" value="Acyl-CoA_Oxase/DH_mid-dom_sf"/>
</dbReference>
<dbReference type="InterPro" id="IPR009075">
    <property type="entry name" value="AcylCo_DH/oxidase_C"/>
</dbReference>
<evidence type="ECO:0000259" key="5">
    <source>
        <dbReference type="Pfam" id="PF00441"/>
    </source>
</evidence>
<keyword evidence="4" id="KW-0274">FAD</keyword>
<sequence length="383" mass="40260">MHFRLPEETELMRSAIRTFAEEVVGPGAVRRDQEGRIEPKLLRQMAELGLWGVPIPEAYGGAGGDALAFAVVLEELSRCCASTAMAVAAHTSQLAWPLYRMGSDAQKRELLPALAGGRRLGAGYFGEGMTYRKTDKAYSISGSGPIKANAGAADRLLVTACEETVSGKRRSMASSAFIVQCADSAASETGSLSLQKESAALGLRAAAPGALAMDGAKAAKADRLGKKGQGEEAARHAAVLESIGEAAIAAGIAQGAMEAAISYAKQRKQFGTPIEKQQAIAFKLADMAVRTDASRWLAYQAAWRLQEGLPCAKEASAAGNYAVRAAVAVCLDAVQIFGGNGYMQEYGVERMLRDAKSLEAAREVRAAGNIRDMICGHGGDKDA</sequence>
<organism evidence="7 8">
    <name type="scientific">Paenibacillus thailandensis</name>
    <dbReference type="NCBI Taxonomy" id="393250"/>
    <lineage>
        <taxon>Bacteria</taxon>
        <taxon>Bacillati</taxon>
        <taxon>Bacillota</taxon>
        <taxon>Bacilli</taxon>
        <taxon>Bacillales</taxon>
        <taxon>Paenibacillaceae</taxon>
        <taxon>Paenibacillus</taxon>
    </lineage>
</organism>
<dbReference type="PANTHER" id="PTHR43884:SF12">
    <property type="entry name" value="ISOVALERYL-COA DEHYDROGENASE, MITOCHONDRIAL-RELATED"/>
    <property type="match status" value="1"/>
</dbReference>
<dbReference type="RefSeq" id="WP_379270523.1">
    <property type="nucleotide sequence ID" value="NZ_JBHUGT010000015.1"/>
</dbReference>
<dbReference type="Proteomes" id="UP001597493">
    <property type="component" value="Unassembled WGS sequence"/>
</dbReference>
<dbReference type="Gene3D" id="1.10.540.10">
    <property type="entry name" value="Acyl-CoA dehydrogenase/oxidase, N-terminal domain"/>
    <property type="match status" value="1"/>
</dbReference>
<feature type="domain" description="Acyl-CoA dehydrogenase/oxidase C-terminal" evidence="5">
    <location>
        <begin position="229"/>
        <end position="359"/>
    </location>
</feature>